<evidence type="ECO:0000313" key="1">
    <source>
        <dbReference type="EMBL" id="KDR96563.1"/>
    </source>
</evidence>
<evidence type="ECO:0000313" key="2">
    <source>
        <dbReference type="Proteomes" id="UP000027946"/>
    </source>
</evidence>
<dbReference type="EMBL" id="JJMM01000002">
    <property type="protein sequence ID" value="KDR96563.1"/>
    <property type="molecule type" value="Genomic_DNA"/>
</dbReference>
<reference evidence="1 2" key="1">
    <citation type="submission" date="2014-03" db="EMBL/GenBank/DDBJ databases">
        <title>Genome sequence of Clostridium litorale W6, DSM 5388.</title>
        <authorList>
            <person name="Poehlein A."/>
            <person name="Jagirdar A."/>
            <person name="Khonsari B."/>
            <person name="Chibani C.M."/>
            <person name="Gutierrez Gutierrez D.A."/>
            <person name="Davydova E."/>
            <person name="Alghaithi H.S."/>
            <person name="Nair K.P."/>
            <person name="Dhamotharan K."/>
            <person name="Chandran L."/>
            <person name="G W."/>
            <person name="Daniel R."/>
        </authorList>
    </citation>
    <scope>NUCLEOTIDE SEQUENCE [LARGE SCALE GENOMIC DNA]</scope>
    <source>
        <strain evidence="1 2">W6</strain>
    </source>
</reference>
<gene>
    <name evidence="1" type="ORF">CLIT_2c01690</name>
</gene>
<dbReference type="AlphaFoldDB" id="A0A069RIF2"/>
<organism evidence="1 2">
    <name type="scientific">Peptoclostridium litorale DSM 5388</name>
    <dbReference type="NCBI Taxonomy" id="1121324"/>
    <lineage>
        <taxon>Bacteria</taxon>
        <taxon>Bacillati</taxon>
        <taxon>Bacillota</taxon>
        <taxon>Clostridia</taxon>
        <taxon>Peptostreptococcales</taxon>
        <taxon>Peptoclostridiaceae</taxon>
        <taxon>Peptoclostridium</taxon>
    </lineage>
</organism>
<proteinExistence type="predicted"/>
<sequence>MIYKGCFIKKDEYGEKSRVEECFVVEDGEFALEQLFEEAGLPFPPWNLEKKKALNEGSLVLFKEEFIGVGPNDDQIAKMDFDEFIIEKGKY</sequence>
<dbReference type="OrthoDB" id="9975682at2"/>
<protein>
    <submittedName>
        <fullName evidence="1">Uncharacterized protein</fullName>
    </submittedName>
</protein>
<dbReference type="RefSeq" id="WP_038261061.1">
    <property type="nucleotide sequence ID" value="NZ_FSRH01000001.1"/>
</dbReference>
<dbReference type="Proteomes" id="UP000027946">
    <property type="component" value="Unassembled WGS sequence"/>
</dbReference>
<keyword evidence="2" id="KW-1185">Reference proteome</keyword>
<name>A0A069RIF2_PEPLI</name>
<comment type="caution">
    <text evidence="1">The sequence shown here is derived from an EMBL/GenBank/DDBJ whole genome shotgun (WGS) entry which is preliminary data.</text>
</comment>
<accession>A0A069RIF2</accession>
<dbReference type="eggNOG" id="ENOG502ZE73">
    <property type="taxonomic scope" value="Bacteria"/>
</dbReference>